<accession>A0AAN6DLZ1</accession>
<proteinExistence type="predicted"/>
<dbReference type="AlphaFoldDB" id="A0AAN6DLZ1"/>
<evidence type="ECO:0000313" key="2">
    <source>
        <dbReference type="EMBL" id="KAI1608909.1"/>
    </source>
</evidence>
<comment type="caution">
    <text evidence="2">The sequence shown here is derived from an EMBL/GenBank/DDBJ whole genome shotgun (WGS) entry which is preliminary data.</text>
</comment>
<feature type="region of interest" description="Disordered" evidence="1">
    <location>
        <begin position="485"/>
        <end position="509"/>
    </location>
</feature>
<sequence>MTRRLTISGSRSEMGLLQDPPEPETPPPSWSPSWTPAKPEFWKKPSKWQICMPRLRLIVKVLASILGFALLIKVMSQPPPPPPPPSPPPEPPRQLSDMEMMDKLMEQSKKEDWLWKDFPTHAGLTRGTSHLRSCETGELDCKNKSPHFIRYDGYKNFIEPVSNIVHCVGPRGLPINESEDDAVWAYPGKANGAVDPVLGSYKASGLDGEVSFDRIGRFSAYGLDQFDAMDLEDMQKEKTTNLDWDKVDWGELQEKCVAANKQRFKPLKERPQNSIQYSNIKHKHDQAKAKPLSATLEPGMVNKAKRTAILIRVWTGAKWTADVVMNIRAMIAEASLASGGKYQVFILLHVKDEGVPIFVGEDEPEATIAKHIPPEFRSLTEVWNHAQIRGLYSNMAEHAFVGRSPWMIIQWFARNHPEFDFFYQHEFDVRYTGHYLDLFESIERFGRDQPRKGIWERSGRLYIPAVHGDFNTNFRESTRNEDPHHIWGPVSVEGVRPRGPRPPTKEAEDNYEWGVGEDADWIGFLPSFNVTNTNWWFRNYLWGYAQGQSTPRRATLIAEGRVSRRALDIMNYENAENMHHVDAEMFPQTMCLHHGLKSTTFPHPIFADRHWPAEALQETFNGGPFGQSGGYWNSSFSKWNEYAWTNMTWYYSSAQAMPVFQRFLGVTALESGGQEWEDVYGRTVVRPMLLHPVKGAKSWQWTEDGWLETKNGK</sequence>
<dbReference type="PANTHER" id="PTHR36205:SF2">
    <property type="entry name" value="MAJOR FACILITATOR SUPERFAMILY TRANSPORTER"/>
    <property type="match status" value="1"/>
</dbReference>
<dbReference type="Pfam" id="PF11885">
    <property type="entry name" value="DUF3405"/>
    <property type="match status" value="1"/>
</dbReference>
<reference evidence="2" key="1">
    <citation type="journal article" date="2022" name="bioRxiv">
        <title>Deciphering the potential niche of two novel black yeast fungi from a biological soil crust based on their genomes, phenotypes, and melanin regulation.</title>
        <authorList>
            <consortium name="DOE Joint Genome Institute"/>
            <person name="Carr E.C."/>
            <person name="Barton Q."/>
            <person name="Grambo S."/>
            <person name="Sullivan M."/>
            <person name="Renfro C.M."/>
            <person name="Kuo A."/>
            <person name="Pangilinan J."/>
            <person name="Lipzen A."/>
            <person name="Keymanesh K."/>
            <person name="Savage E."/>
            <person name="Barry K."/>
            <person name="Grigoriev I.V."/>
            <person name="Riekhof W.R."/>
            <person name="Harris S.S."/>
        </authorList>
    </citation>
    <scope>NUCLEOTIDE SEQUENCE</scope>
    <source>
        <strain evidence="2">JF 03-4F</strain>
    </source>
</reference>
<gene>
    <name evidence="2" type="ORF">EDD36DRAFT_499261</name>
</gene>
<protein>
    <recommendedName>
        <fullName evidence="4">Glycosyl transferase CAP10 domain-containing protein</fullName>
    </recommendedName>
</protein>
<dbReference type="PANTHER" id="PTHR36205">
    <property type="entry name" value="CHROMOSOME 19, WHOLE GENOME SHOTGUN SEQUENCE"/>
    <property type="match status" value="1"/>
</dbReference>
<feature type="compositionally biased region" description="Polar residues" evidence="1">
    <location>
        <begin position="1"/>
        <end position="11"/>
    </location>
</feature>
<feature type="compositionally biased region" description="Pro residues" evidence="1">
    <location>
        <begin position="77"/>
        <end position="92"/>
    </location>
</feature>
<keyword evidence="3" id="KW-1185">Reference proteome</keyword>
<feature type="region of interest" description="Disordered" evidence="1">
    <location>
        <begin position="77"/>
        <end position="96"/>
    </location>
</feature>
<evidence type="ECO:0008006" key="4">
    <source>
        <dbReference type="Google" id="ProtNLM"/>
    </source>
</evidence>
<organism evidence="2 3">
    <name type="scientific">Exophiala viscosa</name>
    <dbReference type="NCBI Taxonomy" id="2486360"/>
    <lineage>
        <taxon>Eukaryota</taxon>
        <taxon>Fungi</taxon>
        <taxon>Dikarya</taxon>
        <taxon>Ascomycota</taxon>
        <taxon>Pezizomycotina</taxon>
        <taxon>Eurotiomycetes</taxon>
        <taxon>Chaetothyriomycetidae</taxon>
        <taxon>Chaetothyriales</taxon>
        <taxon>Herpotrichiellaceae</taxon>
        <taxon>Exophiala</taxon>
    </lineage>
</organism>
<name>A0AAN6DLZ1_9EURO</name>
<dbReference type="InterPro" id="IPR021822">
    <property type="entry name" value="DUF3405"/>
</dbReference>
<dbReference type="Proteomes" id="UP001203852">
    <property type="component" value="Unassembled WGS sequence"/>
</dbReference>
<feature type="region of interest" description="Disordered" evidence="1">
    <location>
        <begin position="1"/>
        <end position="36"/>
    </location>
</feature>
<evidence type="ECO:0000313" key="3">
    <source>
        <dbReference type="Proteomes" id="UP001203852"/>
    </source>
</evidence>
<evidence type="ECO:0000256" key="1">
    <source>
        <dbReference type="SAM" id="MobiDB-lite"/>
    </source>
</evidence>
<dbReference type="EMBL" id="MU404361">
    <property type="protein sequence ID" value="KAI1608909.1"/>
    <property type="molecule type" value="Genomic_DNA"/>
</dbReference>